<evidence type="ECO:0000313" key="4">
    <source>
        <dbReference type="Proteomes" id="UP000663891"/>
    </source>
</evidence>
<reference evidence="2" key="1">
    <citation type="submission" date="2021-02" db="EMBL/GenBank/DDBJ databases">
        <authorList>
            <person name="Nowell W R."/>
        </authorList>
    </citation>
    <scope>NUCLEOTIDE SEQUENCE</scope>
</reference>
<dbReference type="Proteomes" id="UP000663881">
    <property type="component" value="Unassembled WGS sequence"/>
</dbReference>
<dbReference type="InterPro" id="IPR013320">
    <property type="entry name" value="ConA-like_dom_sf"/>
</dbReference>
<dbReference type="SUPFAM" id="SSF49899">
    <property type="entry name" value="Concanavalin A-like lectins/glucanases"/>
    <property type="match status" value="1"/>
</dbReference>
<proteinExistence type="predicted"/>
<comment type="caution">
    <text evidence="2">The sequence shown here is derived from an EMBL/GenBank/DDBJ whole genome shotgun (WGS) entry which is preliminary data.</text>
</comment>
<name>A0A815FIP5_9BILA</name>
<dbReference type="AlphaFoldDB" id="A0A815FIP5"/>
<protein>
    <submittedName>
        <fullName evidence="2">Uncharacterized protein</fullName>
    </submittedName>
</protein>
<keyword evidence="1" id="KW-0175">Coiled coil</keyword>
<organism evidence="2 4">
    <name type="scientific">Adineta steineri</name>
    <dbReference type="NCBI Taxonomy" id="433720"/>
    <lineage>
        <taxon>Eukaryota</taxon>
        <taxon>Metazoa</taxon>
        <taxon>Spiralia</taxon>
        <taxon>Gnathifera</taxon>
        <taxon>Rotifera</taxon>
        <taxon>Eurotatoria</taxon>
        <taxon>Bdelloidea</taxon>
        <taxon>Adinetida</taxon>
        <taxon>Adinetidae</taxon>
        <taxon>Adineta</taxon>
    </lineage>
</organism>
<dbReference type="Proteomes" id="UP000663891">
    <property type="component" value="Unassembled WGS sequence"/>
</dbReference>
<dbReference type="EMBL" id="CAJOAY010000753">
    <property type="protein sequence ID" value="CAF3728698.1"/>
    <property type="molecule type" value="Genomic_DNA"/>
</dbReference>
<dbReference type="InterPro" id="IPR043136">
    <property type="entry name" value="B30.2/SPRY_sf"/>
</dbReference>
<accession>A0A815FIP5</accession>
<dbReference type="Gene3D" id="2.60.120.920">
    <property type="match status" value="1"/>
</dbReference>
<evidence type="ECO:0000256" key="1">
    <source>
        <dbReference type="SAM" id="Coils"/>
    </source>
</evidence>
<evidence type="ECO:0000313" key="3">
    <source>
        <dbReference type="EMBL" id="CAF3728698.1"/>
    </source>
</evidence>
<dbReference type="EMBL" id="CAJNON010000600">
    <property type="protein sequence ID" value="CAF1329898.1"/>
    <property type="molecule type" value="Genomic_DNA"/>
</dbReference>
<gene>
    <name evidence="3" type="ORF">OKA104_LOCUS14341</name>
    <name evidence="2" type="ORF">VCS650_LOCUS32624</name>
</gene>
<dbReference type="OrthoDB" id="9988164at2759"/>
<feature type="coiled-coil region" evidence="1">
    <location>
        <begin position="25"/>
        <end position="52"/>
    </location>
</feature>
<sequence length="328" mass="38337">METCATCNSRAGNLKCPGCQGIFCRDHMSSHRNELTQQVEEFESELKKFQKTSGVANADLKSSWTSYIDAWETKSIQKIQETAKEARQQLETMFVTNEEENIGNIHKIEEQIHQNKPDDNFDERDLAIWKEKLDKLKEIISKPNISVKEQKIESSFINEIRVNERDVFDQTCGDVHIKEENQLACHNFNLFASHGEIRGKREYSNGIHRIRLKIETLDIHPWWFFGIISKSTPRQTNSTKSLSAYGWAGKNETFMNGRISKNMNGYTSDYLKDDIIELILDCNHRIIRMNNLRSTKSYELNVDLTHCPFPWMIHLNLFYIQTRIRIDP</sequence>
<evidence type="ECO:0000313" key="2">
    <source>
        <dbReference type="EMBL" id="CAF1329898.1"/>
    </source>
</evidence>